<dbReference type="Pfam" id="PF13271">
    <property type="entry name" value="DUF4062"/>
    <property type="match status" value="1"/>
</dbReference>
<comment type="caution">
    <text evidence="2">The sequence shown here is derived from an EMBL/GenBank/DDBJ whole genome shotgun (WGS) entry which is preliminary data.</text>
</comment>
<evidence type="ECO:0000313" key="3">
    <source>
        <dbReference type="Proteomes" id="UP000599009"/>
    </source>
</evidence>
<dbReference type="InterPro" id="IPR025139">
    <property type="entry name" value="DUF4062"/>
</dbReference>
<name>A0ABQ2EML0_9GAMM</name>
<proteinExistence type="predicted"/>
<keyword evidence="3" id="KW-1185">Reference proteome</keyword>
<evidence type="ECO:0000313" key="2">
    <source>
        <dbReference type="EMBL" id="GGK16721.1"/>
    </source>
</evidence>
<evidence type="ECO:0000259" key="1">
    <source>
        <dbReference type="Pfam" id="PF13271"/>
    </source>
</evidence>
<organism evidence="2 3">
    <name type="scientific">Luteimonas terricola</name>
    <dbReference type="NCBI Taxonomy" id="645597"/>
    <lineage>
        <taxon>Bacteria</taxon>
        <taxon>Pseudomonadati</taxon>
        <taxon>Pseudomonadota</taxon>
        <taxon>Gammaproteobacteria</taxon>
        <taxon>Lysobacterales</taxon>
        <taxon>Lysobacteraceae</taxon>
        <taxon>Luteimonas</taxon>
    </lineage>
</organism>
<sequence length="374" mass="41481">MKVFVSSLITGMEAERAAARHAIHVMRSEAVMAEEFGARASSPQVACLQGLRDADAVVLILGDRYGAKQESGVSATHEEFLEARGRKPILTFVRTQDPEPDQTAFIREIGEWAGGGLYQTFTTPENLGDHVIRALRDLELARAGTPLDPAALVRRAVDIMPEQTRDQSEMQLHLTLAPGPQAALLRPAQIEAHQLADDLAQRAYFGQPPILDRRIGIDHRLDDQALVLFQGDRYHHKAEIRLWGTGCARLVLPIGRSTDMGFAALIEEEVAERIEAGLAFFAWLLARIDPTERQSHVALAARIAGRDAMAWRTRAEQDVSPRSGSITVWGREGEREAPVQLTPAYMARQALAMDARTVAEDLLVLLRRRWKDDP</sequence>
<reference evidence="3" key="1">
    <citation type="journal article" date="2019" name="Int. J. Syst. Evol. Microbiol.">
        <title>The Global Catalogue of Microorganisms (GCM) 10K type strain sequencing project: providing services to taxonomists for standard genome sequencing and annotation.</title>
        <authorList>
            <consortium name="The Broad Institute Genomics Platform"/>
            <consortium name="The Broad Institute Genome Sequencing Center for Infectious Disease"/>
            <person name="Wu L."/>
            <person name="Ma J."/>
        </authorList>
    </citation>
    <scope>NUCLEOTIDE SEQUENCE [LARGE SCALE GENOMIC DNA]</scope>
    <source>
        <strain evidence="3">CGMCC 1.8985</strain>
    </source>
</reference>
<protein>
    <recommendedName>
        <fullName evidence="1">DUF4062 domain-containing protein</fullName>
    </recommendedName>
</protein>
<gene>
    <name evidence="2" type="ORF">GCM10011394_27420</name>
</gene>
<dbReference type="Proteomes" id="UP000599009">
    <property type="component" value="Unassembled WGS sequence"/>
</dbReference>
<dbReference type="EMBL" id="BMME01000002">
    <property type="protein sequence ID" value="GGK16721.1"/>
    <property type="molecule type" value="Genomic_DNA"/>
</dbReference>
<feature type="domain" description="DUF4062" evidence="1">
    <location>
        <begin position="2"/>
        <end position="83"/>
    </location>
</feature>
<accession>A0ABQ2EML0</accession>
<dbReference type="RefSeq" id="WP_132987090.1">
    <property type="nucleotide sequence ID" value="NZ_BMME01000002.1"/>
</dbReference>